<evidence type="ECO:0000313" key="2">
    <source>
        <dbReference type="EMBL" id="KAK7338554.1"/>
    </source>
</evidence>
<protein>
    <submittedName>
        <fullName evidence="2">Uncharacterized protein</fullName>
    </submittedName>
</protein>
<dbReference type="EMBL" id="JAYMYQ010000004">
    <property type="protein sequence ID" value="KAK7338554.1"/>
    <property type="molecule type" value="Genomic_DNA"/>
</dbReference>
<keyword evidence="3" id="KW-1185">Reference proteome</keyword>
<dbReference type="AlphaFoldDB" id="A0AAN9QK96"/>
<gene>
    <name evidence="2" type="ORF">VNO77_19168</name>
</gene>
<evidence type="ECO:0000313" key="3">
    <source>
        <dbReference type="Proteomes" id="UP001367508"/>
    </source>
</evidence>
<evidence type="ECO:0000256" key="1">
    <source>
        <dbReference type="SAM" id="MobiDB-lite"/>
    </source>
</evidence>
<sequence length="127" mass="13899">MVVLTCDRNIHLGSAPSKCHACASSMSESVRSKQGLTKGTSLVDYMIRGPVHGKVLDLTMPSQWDCKLDQLKIKDQVAGDNARQRVQHIVLRSPSPASSLVHPFQAAQMSHPEISKPQATRAARTNR</sequence>
<feature type="region of interest" description="Disordered" evidence="1">
    <location>
        <begin position="104"/>
        <end position="127"/>
    </location>
</feature>
<organism evidence="2 3">
    <name type="scientific">Canavalia gladiata</name>
    <name type="common">Sword bean</name>
    <name type="synonym">Dolichos gladiatus</name>
    <dbReference type="NCBI Taxonomy" id="3824"/>
    <lineage>
        <taxon>Eukaryota</taxon>
        <taxon>Viridiplantae</taxon>
        <taxon>Streptophyta</taxon>
        <taxon>Embryophyta</taxon>
        <taxon>Tracheophyta</taxon>
        <taxon>Spermatophyta</taxon>
        <taxon>Magnoliopsida</taxon>
        <taxon>eudicotyledons</taxon>
        <taxon>Gunneridae</taxon>
        <taxon>Pentapetalae</taxon>
        <taxon>rosids</taxon>
        <taxon>fabids</taxon>
        <taxon>Fabales</taxon>
        <taxon>Fabaceae</taxon>
        <taxon>Papilionoideae</taxon>
        <taxon>50 kb inversion clade</taxon>
        <taxon>NPAAA clade</taxon>
        <taxon>indigoferoid/millettioid clade</taxon>
        <taxon>Phaseoleae</taxon>
        <taxon>Canavalia</taxon>
    </lineage>
</organism>
<proteinExistence type="predicted"/>
<name>A0AAN9QK96_CANGL</name>
<comment type="caution">
    <text evidence="2">The sequence shown here is derived from an EMBL/GenBank/DDBJ whole genome shotgun (WGS) entry which is preliminary data.</text>
</comment>
<accession>A0AAN9QK96</accession>
<reference evidence="2 3" key="1">
    <citation type="submission" date="2024-01" db="EMBL/GenBank/DDBJ databases">
        <title>The genomes of 5 underutilized Papilionoideae crops provide insights into root nodulation and disease resistanc.</title>
        <authorList>
            <person name="Jiang F."/>
        </authorList>
    </citation>
    <scope>NUCLEOTIDE SEQUENCE [LARGE SCALE GENOMIC DNA]</scope>
    <source>
        <strain evidence="2">LVBAO_FW01</strain>
        <tissue evidence="2">Leaves</tissue>
    </source>
</reference>
<dbReference type="Proteomes" id="UP001367508">
    <property type="component" value="Unassembled WGS sequence"/>
</dbReference>